<proteinExistence type="predicted"/>
<feature type="compositionally biased region" description="Polar residues" evidence="1">
    <location>
        <begin position="962"/>
        <end position="980"/>
    </location>
</feature>
<sequence length="1185" mass="133649">MSGTQGQKRRLSRSARDNLRKRMRMVNIHCRVEELKNICENEAAENSGDDEGPLPPPSPSEPGSSTSDRDESGDHSEDNEGSLPPPSPSEPSSHDSGSSDGSELNDTGDDNSGSSDEPNETDSDNDNFEDIFNNLNEEEKKEYLLSNLRDWSLRGITKVKVDDLLRILRPFHDFLPKSSKTLLKTPRTTEAIDVGNGVLWYKGICEGLLQNLPEDYFVNHDDIAIDINIDGLPIHDSSDKEFWPILGCAKDLQEPFIIGVYYGVGKPENVESFLHNYTNEVSNLMNNGFEYHGTVYPFKVRHYILDAPARAFVKQCIGHGGYYACEKCVIPGRWFMNRMTFIGINYPLRTDDSFLARDTPHHHNGISPLEIVGTGMVSQFRLDAMHLVYVGVVKRMLSFLFFRRSTVHLPDNSIVAINDFLDNISSHYPSEFNRLPRSIGTEEKKSKLKATELRRLALYDLVVVMRDNCPPQVYRCILLLHCALTILCSRDKFEVMNNVAHFLLQQFLEFTEEEFGAEFIVYNVHSLVHLPQECLDTASPLDDFSSFKFENYLKTIKQTLKSPVKPLQQLARRDKETKGKLLNPKDPYDPDLITLRFRWSRPLPEQHRGEQFHSVATKHFTLSTSDGNKCFTSSEGEIYSVVRFMDGDTVGVVPTKWLTREDNKLLTYWPSGSKISTTRMIMQYDDHLPTWKKYEVAKMHEYSSYNKANRACIVAENKTDIDTAAGDSDIEFGTRKRNRPARLISDDEDPEREPAKKKKSSPIVNSSDEEEDGHEEKMESVRNQVQELLSVNKKKGHSGVKQKGKEKSSAKSEAKKDSLKKSKKPQCKKTAQAGSSSTKPPPSPALSSVSITSTLAASPFVPKEKQPKSELSRQRAFYILDDGTDLVSEVHSAIQARREAESQGLDRNCDKQGNKHVKELIFQDETGGCDNGDHFLSDNNNNSEFIESEEPEFIGSEKPAKASTSRFMESPTKNFPKSSTSSTKHFKIAALSPKSSKSVTRTISVSSLDKSEKLMIQALLWQYEEISSKLDFIIARIQLLQRTINPEEEALSRPKGAPSFPLFTEESLQELEKYLESDVNFKLTMGYLQAHIDGVETPPKATKILLKKVITNRLARILSYSGTGGSKISVSNTRLLECILCAIKTVFKKDSCLEGVKNVVQRWLCTANQRVLEPIPPKKENKNAS</sequence>
<reference evidence="2" key="2">
    <citation type="journal article" date="2023" name="BMC Genomics">
        <title>Pest status, molecular evolution, and epigenetic factors derived from the genome assembly of Frankliniella fusca, a thysanopteran phytovirus vector.</title>
        <authorList>
            <person name="Catto M.A."/>
            <person name="Labadie P.E."/>
            <person name="Jacobson A.L."/>
            <person name="Kennedy G.G."/>
            <person name="Srinivasan R."/>
            <person name="Hunt B.G."/>
        </authorList>
    </citation>
    <scope>NUCLEOTIDE SEQUENCE</scope>
    <source>
        <strain evidence="2">PL_HMW_Pooled</strain>
    </source>
</reference>
<dbReference type="Proteomes" id="UP001219518">
    <property type="component" value="Unassembled WGS sequence"/>
</dbReference>
<feature type="region of interest" description="Disordered" evidence="1">
    <location>
        <begin position="731"/>
        <end position="850"/>
    </location>
</feature>
<protein>
    <submittedName>
        <fullName evidence="2">Halomucin</fullName>
    </submittedName>
</protein>
<gene>
    <name evidence="2" type="ORF">KUF71_001140</name>
</gene>
<reference evidence="2" key="1">
    <citation type="submission" date="2021-07" db="EMBL/GenBank/DDBJ databases">
        <authorList>
            <person name="Catto M.A."/>
            <person name="Jacobson A."/>
            <person name="Kennedy G."/>
            <person name="Labadie P."/>
            <person name="Hunt B.G."/>
            <person name="Srinivasan R."/>
        </authorList>
    </citation>
    <scope>NUCLEOTIDE SEQUENCE</scope>
    <source>
        <strain evidence="2">PL_HMW_Pooled</strain>
        <tissue evidence="2">Head</tissue>
    </source>
</reference>
<evidence type="ECO:0000313" key="3">
    <source>
        <dbReference type="Proteomes" id="UP001219518"/>
    </source>
</evidence>
<name>A0AAE1HFV5_9NEOP</name>
<keyword evidence="3" id="KW-1185">Reference proteome</keyword>
<feature type="compositionally biased region" description="Acidic residues" evidence="1">
    <location>
        <begin position="117"/>
        <end position="129"/>
    </location>
</feature>
<dbReference type="AlphaFoldDB" id="A0AAE1HFV5"/>
<feature type="region of interest" description="Disordered" evidence="1">
    <location>
        <begin position="949"/>
        <end position="980"/>
    </location>
</feature>
<feature type="region of interest" description="Disordered" evidence="1">
    <location>
        <begin position="41"/>
        <end position="130"/>
    </location>
</feature>
<comment type="caution">
    <text evidence="2">The sequence shown here is derived from an EMBL/GenBank/DDBJ whole genome shotgun (WGS) entry which is preliminary data.</text>
</comment>
<evidence type="ECO:0000256" key="1">
    <source>
        <dbReference type="SAM" id="MobiDB-lite"/>
    </source>
</evidence>
<accession>A0AAE1HFV5</accession>
<organism evidence="2 3">
    <name type="scientific">Frankliniella fusca</name>
    <dbReference type="NCBI Taxonomy" id="407009"/>
    <lineage>
        <taxon>Eukaryota</taxon>
        <taxon>Metazoa</taxon>
        <taxon>Ecdysozoa</taxon>
        <taxon>Arthropoda</taxon>
        <taxon>Hexapoda</taxon>
        <taxon>Insecta</taxon>
        <taxon>Pterygota</taxon>
        <taxon>Neoptera</taxon>
        <taxon>Paraneoptera</taxon>
        <taxon>Thysanoptera</taxon>
        <taxon>Terebrantia</taxon>
        <taxon>Thripoidea</taxon>
        <taxon>Thripidae</taxon>
        <taxon>Frankliniella</taxon>
    </lineage>
</organism>
<feature type="compositionally biased region" description="Basic and acidic residues" evidence="1">
    <location>
        <begin position="803"/>
        <end position="820"/>
    </location>
</feature>
<dbReference type="PANTHER" id="PTHR33053">
    <property type="entry name" value="PROTEIN, PUTATIVE-RELATED"/>
    <property type="match status" value="1"/>
</dbReference>
<feature type="compositionally biased region" description="Low complexity" evidence="1">
    <location>
        <begin position="90"/>
        <end position="116"/>
    </location>
</feature>
<feature type="compositionally biased region" description="Basic residues" evidence="1">
    <location>
        <begin position="792"/>
        <end position="802"/>
    </location>
</feature>
<dbReference type="EMBL" id="JAHWGI010001000">
    <property type="protein sequence ID" value="KAK3920428.1"/>
    <property type="molecule type" value="Genomic_DNA"/>
</dbReference>
<evidence type="ECO:0000313" key="2">
    <source>
        <dbReference type="EMBL" id="KAK3920428.1"/>
    </source>
</evidence>
<feature type="compositionally biased region" description="Basic and acidic residues" evidence="1">
    <location>
        <begin position="67"/>
        <end position="78"/>
    </location>
</feature>
<feature type="region of interest" description="Disordered" evidence="1">
    <location>
        <begin position="1"/>
        <end position="25"/>
    </location>
</feature>